<feature type="region of interest" description="Disordered" evidence="1">
    <location>
        <begin position="467"/>
        <end position="551"/>
    </location>
</feature>
<comment type="caution">
    <text evidence="3">The sequence shown here is derived from an EMBL/GenBank/DDBJ whole genome shotgun (WGS) entry which is preliminary data.</text>
</comment>
<feature type="signal peptide" evidence="2">
    <location>
        <begin position="1"/>
        <end position="23"/>
    </location>
</feature>
<feature type="region of interest" description="Disordered" evidence="1">
    <location>
        <begin position="363"/>
        <end position="416"/>
    </location>
</feature>
<proteinExistence type="predicted"/>
<reference evidence="3" key="1">
    <citation type="submission" date="2019-12" db="EMBL/GenBank/DDBJ databases">
        <title>Genome sequencing and annotation of Brassica cretica.</title>
        <authorList>
            <person name="Studholme D.J."/>
            <person name="Sarris P."/>
        </authorList>
    </citation>
    <scope>NUCLEOTIDE SEQUENCE</scope>
    <source>
        <strain evidence="3">PFS-109/04</strain>
        <tissue evidence="3">Leaf</tissue>
    </source>
</reference>
<gene>
    <name evidence="3" type="ORF">F2Q69_00024333</name>
</gene>
<evidence type="ECO:0000313" key="4">
    <source>
        <dbReference type="Proteomes" id="UP000712600"/>
    </source>
</evidence>
<dbReference type="AlphaFoldDB" id="A0A8S9QNA4"/>
<evidence type="ECO:0000313" key="3">
    <source>
        <dbReference type="EMBL" id="KAF3541343.1"/>
    </source>
</evidence>
<feature type="compositionally biased region" description="Low complexity" evidence="1">
    <location>
        <begin position="397"/>
        <end position="412"/>
    </location>
</feature>
<name>A0A8S9QNA4_BRACR</name>
<evidence type="ECO:0000256" key="1">
    <source>
        <dbReference type="SAM" id="MobiDB-lite"/>
    </source>
</evidence>
<accession>A0A8S9QNA4</accession>
<feature type="compositionally biased region" description="Polar residues" evidence="1">
    <location>
        <begin position="531"/>
        <end position="541"/>
    </location>
</feature>
<protein>
    <submittedName>
        <fullName evidence="3">Uncharacterized protein</fullName>
    </submittedName>
</protein>
<dbReference type="Proteomes" id="UP000712600">
    <property type="component" value="Unassembled WGS sequence"/>
</dbReference>
<organism evidence="3 4">
    <name type="scientific">Brassica cretica</name>
    <name type="common">Mustard</name>
    <dbReference type="NCBI Taxonomy" id="69181"/>
    <lineage>
        <taxon>Eukaryota</taxon>
        <taxon>Viridiplantae</taxon>
        <taxon>Streptophyta</taxon>
        <taxon>Embryophyta</taxon>
        <taxon>Tracheophyta</taxon>
        <taxon>Spermatophyta</taxon>
        <taxon>Magnoliopsida</taxon>
        <taxon>eudicotyledons</taxon>
        <taxon>Gunneridae</taxon>
        <taxon>Pentapetalae</taxon>
        <taxon>rosids</taxon>
        <taxon>malvids</taxon>
        <taxon>Brassicales</taxon>
        <taxon>Brassicaceae</taxon>
        <taxon>Brassiceae</taxon>
        <taxon>Brassica</taxon>
    </lineage>
</organism>
<feature type="compositionally biased region" description="Basic residues" evidence="1">
    <location>
        <begin position="489"/>
        <end position="500"/>
    </location>
</feature>
<evidence type="ECO:0000256" key="2">
    <source>
        <dbReference type="SAM" id="SignalP"/>
    </source>
</evidence>
<keyword evidence="2" id="KW-0732">Signal</keyword>
<feature type="compositionally biased region" description="Basic and acidic residues" evidence="1">
    <location>
        <begin position="370"/>
        <end position="396"/>
    </location>
</feature>
<feature type="chain" id="PRO_5035935630" evidence="2">
    <location>
        <begin position="24"/>
        <end position="551"/>
    </location>
</feature>
<feature type="compositionally biased region" description="Basic and acidic residues" evidence="1">
    <location>
        <begin position="542"/>
        <end position="551"/>
    </location>
</feature>
<dbReference type="EMBL" id="QGKX02001290">
    <property type="protein sequence ID" value="KAF3541343.1"/>
    <property type="molecule type" value="Genomic_DNA"/>
</dbReference>
<sequence>MRTSSSVWSLVVSLSSLFVSLSSLVVSLSKQARLSLKNLDFSVFYLSNLGDSEANLVVCLEPRRLFPEPRRLSVEPRRISVEPPRLSLEASSSISRKSRRLSRSSASLNQILSSLSRVSSLSRTSSSLCRTSSSLSRTSSGISFRSPYRDFEANLVVCLEPCVSVPSLVVSLSSLVVSLSSLVVSLSKQARLSLENLDFSVFSLSNLGDSEANLIVCLEPRRLCPEPRRLSVEPCRLSVEPRRLSLEASSSLSRKSRRLSRSSASLNQISSSLSRVSSLSRTSSSLCRTSSSLSRTLYGISSRSPYRPEESNDLRNKIRRKSQTIDRVCDSKNDLRSIIEETKVKRVDDSSVQPQLKPRVVNVRDQLNSKSEDLRMKLNRPTRSDLRRKLENDEKPQTSSTPSSSNPGPTEPNLWCSFHKSKAHDTRNFRHLVDALFSSYENGTANVELPKPRQNNTKSWRKNIEKKAHKNPDKAGPLPNVQKMTNQRSRTKTRAKHKSEKRNLVTVDASKLSSNDQVPPLVKKRTAKAATRTNPPTNDQVKTADRESRMT</sequence>